<organism evidence="3 4">
    <name type="scientific">Symbiodinium natans</name>
    <dbReference type="NCBI Taxonomy" id="878477"/>
    <lineage>
        <taxon>Eukaryota</taxon>
        <taxon>Sar</taxon>
        <taxon>Alveolata</taxon>
        <taxon>Dinophyceae</taxon>
        <taxon>Suessiales</taxon>
        <taxon>Symbiodiniaceae</taxon>
        <taxon>Symbiodinium</taxon>
    </lineage>
</organism>
<dbReference type="AlphaFoldDB" id="A0A812UUW9"/>
<dbReference type="PROSITE" id="PS51819">
    <property type="entry name" value="VOC"/>
    <property type="match status" value="1"/>
</dbReference>
<reference evidence="3" key="1">
    <citation type="submission" date="2021-02" db="EMBL/GenBank/DDBJ databases">
        <authorList>
            <person name="Dougan E. K."/>
            <person name="Rhodes N."/>
            <person name="Thang M."/>
            <person name="Chan C."/>
        </authorList>
    </citation>
    <scope>NUCLEOTIDE SEQUENCE</scope>
</reference>
<dbReference type="InterPro" id="IPR037523">
    <property type="entry name" value="VOC_core"/>
</dbReference>
<proteinExistence type="predicted"/>
<dbReference type="Gene3D" id="3.10.180.10">
    <property type="entry name" value="2,3-Dihydroxybiphenyl 1,2-Dioxygenase, domain 1"/>
    <property type="match status" value="1"/>
</dbReference>
<gene>
    <name evidence="3" type="ORF">SNAT2548_LOCUS34169</name>
</gene>
<evidence type="ECO:0000256" key="1">
    <source>
        <dbReference type="SAM" id="MobiDB-lite"/>
    </source>
</evidence>
<feature type="region of interest" description="Disordered" evidence="1">
    <location>
        <begin position="26"/>
        <end position="45"/>
    </location>
</feature>
<dbReference type="InterPro" id="IPR029068">
    <property type="entry name" value="Glyas_Bleomycin-R_OHBP_Dase"/>
</dbReference>
<protein>
    <recommendedName>
        <fullName evidence="2">VOC domain-containing protein</fullName>
    </recommendedName>
</protein>
<evidence type="ECO:0000259" key="2">
    <source>
        <dbReference type="PROSITE" id="PS51819"/>
    </source>
</evidence>
<sequence>MLPFAHFAPSHGSTVSRATRCGALASAGPGQRQRPGQPGQPAFHRRFAEPPTFPTFLRGSSQLFCVGAAVAASCRRRHVASAAMASDASSGQETGLLLIEHLNLNVLSTQVALEFYEALGCCRDARRPMTKTLHSNCGSLTQFHTPSPENEVYIAGDGAQVWRGHVELLYDSRASLDAAATRVEHLRQKAEFQGTSLRVEDWNEELEELRVSDAYGNVFALRVASPAAAAAISLGARPGTENCQVLGIGSVTLQVPPGTAERGAKFYAELLGFTPVPERSGTWALLGGPRSAQRLRLEEDAGCSGRELGEHLAIYVRDFDVCFERLRERGLIWVNPRFVHLDKSTNLEEARHYNCFRFKDIIDLESGKKLFELEHEVLVLMFGPHMPCKSTQCKDSVSVGRRTHAMLPGALDRAQKLPFENIDTSSWPEQKKTSVRFPFGISGCEEREEHLSTVHVPQFPRWPGRIFDWFHHPAPAMLLDFVFSAAWVELAQPDLALELAINSVVRTRLSHFGSLTRGLGCCL</sequence>
<name>A0A812UUW9_9DINO</name>
<comment type="caution">
    <text evidence="3">The sequence shown here is derived from an EMBL/GenBank/DDBJ whole genome shotgun (WGS) entry which is preliminary data.</text>
</comment>
<keyword evidence="4" id="KW-1185">Reference proteome</keyword>
<dbReference type="PANTHER" id="PTHR40280:SF1">
    <property type="entry name" value="VOC DOMAIN-CONTAINING PROTEIN"/>
    <property type="match status" value="1"/>
</dbReference>
<feature type="compositionally biased region" description="Low complexity" evidence="1">
    <location>
        <begin position="28"/>
        <end position="41"/>
    </location>
</feature>
<dbReference type="OrthoDB" id="410751at2759"/>
<dbReference type="Proteomes" id="UP000604046">
    <property type="component" value="Unassembled WGS sequence"/>
</dbReference>
<evidence type="ECO:0000313" key="3">
    <source>
        <dbReference type="EMBL" id="CAE7600639.1"/>
    </source>
</evidence>
<feature type="domain" description="VOC" evidence="2">
    <location>
        <begin position="247"/>
        <end position="369"/>
    </location>
</feature>
<dbReference type="PANTHER" id="PTHR40280">
    <property type="entry name" value="BLR6907 PROTEIN"/>
    <property type="match status" value="1"/>
</dbReference>
<dbReference type="EMBL" id="CAJNDS010002796">
    <property type="protein sequence ID" value="CAE7600639.1"/>
    <property type="molecule type" value="Genomic_DNA"/>
</dbReference>
<accession>A0A812UUW9</accession>
<dbReference type="SUPFAM" id="SSF54593">
    <property type="entry name" value="Glyoxalase/Bleomycin resistance protein/Dihydroxybiphenyl dioxygenase"/>
    <property type="match status" value="1"/>
</dbReference>
<evidence type="ECO:0000313" key="4">
    <source>
        <dbReference type="Proteomes" id="UP000604046"/>
    </source>
</evidence>